<dbReference type="RefSeq" id="XP_008611670.1">
    <property type="nucleotide sequence ID" value="XM_008613448.1"/>
</dbReference>
<dbReference type="InterPro" id="IPR027786">
    <property type="entry name" value="Nse4/EID"/>
</dbReference>
<comment type="subcellular location">
    <subcellularLocation>
        <location evidence="1 7">Nucleus</location>
    </subcellularLocation>
</comment>
<dbReference type="GO" id="GO:0030915">
    <property type="term" value="C:Smc5-Smc6 complex"/>
    <property type="evidence" value="ECO:0007669"/>
    <property type="project" value="UniProtKB-UniRule"/>
</dbReference>
<comment type="subunit">
    <text evidence="7">Component of the SMC5-SMC6 complex.</text>
</comment>
<evidence type="ECO:0000256" key="8">
    <source>
        <dbReference type="SAM" id="MobiDB-lite"/>
    </source>
</evidence>
<evidence type="ECO:0000256" key="6">
    <source>
        <dbReference type="ARBA" id="ARBA00023242"/>
    </source>
</evidence>
<reference evidence="10 11" key="1">
    <citation type="submission" date="2012-04" db="EMBL/GenBank/DDBJ databases">
        <title>The Genome Sequence of Saprolegnia declina VS20.</title>
        <authorList>
            <consortium name="The Broad Institute Genome Sequencing Platform"/>
            <person name="Russ C."/>
            <person name="Nusbaum C."/>
            <person name="Tyler B."/>
            <person name="van West P."/>
            <person name="Dieguez-Uribeondo J."/>
            <person name="de Bruijn I."/>
            <person name="Tripathy S."/>
            <person name="Jiang R."/>
            <person name="Young S.K."/>
            <person name="Zeng Q."/>
            <person name="Gargeya S."/>
            <person name="Fitzgerald M."/>
            <person name="Haas B."/>
            <person name="Abouelleil A."/>
            <person name="Alvarado L."/>
            <person name="Arachchi H.M."/>
            <person name="Berlin A."/>
            <person name="Chapman S.B."/>
            <person name="Goldberg J."/>
            <person name="Griggs A."/>
            <person name="Gujja S."/>
            <person name="Hansen M."/>
            <person name="Howarth C."/>
            <person name="Imamovic A."/>
            <person name="Larimer J."/>
            <person name="McCowen C."/>
            <person name="Montmayeur A."/>
            <person name="Murphy C."/>
            <person name="Neiman D."/>
            <person name="Pearson M."/>
            <person name="Priest M."/>
            <person name="Roberts A."/>
            <person name="Saif S."/>
            <person name="Shea T."/>
            <person name="Sisk P."/>
            <person name="Sykes S."/>
            <person name="Wortman J."/>
            <person name="Nusbaum C."/>
            <person name="Birren B."/>
        </authorList>
    </citation>
    <scope>NUCLEOTIDE SEQUENCE [LARGE SCALE GENOMIC DNA]</scope>
    <source>
        <strain evidence="10 11">VS20</strain>
    </source>
</reference>
<comment type="similarity">
    <text evidence="2 7">Belongs to the NSE4 family.</text>
</comment>
<dbReference type="GO" id="GO:0006281">
    <property type="term" value="P:DNA repair"/>
    <property type="evidence" value="ECO:0007669"/>
    <property type="project" value="UniProtKB-UniRule"/>
</dbReference>
<dbReference type="PANTHER" id="PTHR16140:SF0">
    <property type="entry name" value="NON-STRUCTURAL MAINTENANCE OF CHROMOSOMES ELEMENT 4"/>
    <property type="match status" value="1"/>
</dbReference>
<feature type="region of interest" description="Disordered" evidence="8">
    <location>
        <begin position="162"/>
        <end position="190"/>
    </location>
</feature>
<dbReference type="GO" id="GO:0005634">
    <property type="term" value="C:nucleus"/>
    <property type="evidence" value="ECO:0007669"/>
    <property type="project" value="UniProtKB-SubCell"/>
</dbReference>
<dbReference type="InterPro" id="IPR014854">
    <property type="entry name" value="Nse4_C"/>
</dbReference>
<keyword evidence="4 7" id="KW-0233">DNA recombination</keyword>
<dbReference type="EMBL" id="JH767153">
    <property type="protein sequence ID" value="EQC34798.1"/>
    <property type="molecule type" value="Genomic_DNA"/>
</dbReference>
<dbReference type="GeneID" id="19948330"/>
<keyword evidence="11" id="KW-1185">Reference proteome</keyword>
<dbReference type="OMA" id="FMGINRT"/>
<name>T0RQE6_SAPDV</name>
<sequence length="300" mass="33651">MSSKRKRTSVGSGPLLAASKITEAERRQIRCKEREILTDLRENNRDVVQIASKAFKTKTQELDSVYERVFYPREANLDACNLDEFSNVVVKQAGLMGSSDLTKFDVADLMSAIKEKCIADERGNGLDWDRLGSAVGACFSSTIGTSFMYGSMDTQVVQKEKKTVRRRRQDDLDAVETQPTQISGENRPDKEDVQAVRLQKLVKTLKRSAKKVDVFELCVNPESFAQTVENFFDMSFLIRNGHAKIQRANASAAPTIQNHDGINDEELPPSTQCVITISYKQWEALSKIYRDPLVGTRASV</sequence>
<evidence type="ECO:0000256" key="7">
    <source>
        <dbReference type="RuleBase" id="RU365071"/>
    </source>
</evidence>
<evidence type="ECO:0000256" key="3">
    <source>
        <dbReference type="ARBA" id="ARBA00022763"/>
    </source>
</evidence>
<evidence type="ECO:0000256" key="2">
    <source>
        <dbReference type="ARBA" id="ARBA00008997"/>
    </source>
</evidence>
<feature type="domain" description="Non-structural maintenance of chromosome element 4 C-terminal" evidence="9">
    <location>
        <begin position="212"/>
        <end position="289"/>
    </location>
</feature>
<keyword evidence="6 7" id="KW-0539">Nucleus</keyword>
<gene>
    <name evidence="10" type="ORF">SDRG_07603</name>
</gene>
<dbReference type="eggNOG" id="KOG2866">
    <property type="taxonomic scope" value="Eukaryota"/>
</dbReference>
<dbReference type="STRING" id="1156394.T0RQE6"/>
<keyword evidence="5 7" id="KW-0234">DNA repair</keyword>
<dbReference type="PANTHER" id="PTHR16140">
    <property type="entry name" value="NON-STRUCTURAL MAINTENANCE OF CHROMOSOMES ELEMENT 4"/>
    <property type="match status" value="1"/>
</dbReference>
<evidence type="ECO:0000313" key="11">
    <source>
        <dbReference type="Proteomes" id="UP000030762"/>
    </source>
</evidence>
<dbReference type="Pfam" id="PF08743">
    <property type="entry name" value="Nse4_C"/>
    <property type="match status" value="1"/>
</dbReference>
<organism evidence="10 11">
    <name type="scientific">Saprolegnia diclina (strain VS20)</name>
    <dbReference type="NCBI Taxonomy" id="1156394"/>
    <lineage>
        <taxon>Eukaryota</taxon>
        <taxon>Sar</taxon>
        <taxon>Stramenopiles</taxon>
        <taxon>Oomycota</taxon>
        <taxon>Saprolegniomycetes</taxon>
        <taxon>Saprolegniales</taxon>
        <taxon>Saprolegniaceae</taxon>
        <taxon>Saprolegnia</taxon>
    </lineage>
</organism>
<dbReference type="AlphaFoldDB" id="T0RQE6"/>
<accession>T0RQE6</accession>
<comment type="function">
    <text evidence="7">Component of the SMC5-SMC6 complex, that promotes sister chromatid alignment after DNA damage and facilitates double-stranded DNA breaks (DSBs) repair via homologous recombination between sister chromatids.</text>
</comment>
<evidence type="ECO:0000256" key="5">
    <source>
        <dbReference type="ARBA" id="ARBA00023204"/>
    </source>
</evidence>
<evidence type="ECO:0000259" key="9">
    <source>
        <dbReference type="Pfam" id="PF08743"/>
    </source>
</evidence>
<proteinExistence type="inferred from homology"/>
<evidence type="ECO:0000256" key="4">
    <source>
        <dbReference type="ARBA" id="ARBA00023172"/>
    </source>
</evidence>
<evidence type="ECO:0000256" key="1">
    <source>
        <dbReference type="ARBA" id="ARBA00004123"/>
    </source>
</evidence>
<protein>
    <recommendedName>
        <fullName evidence="7">Non-structural maintenance of chromosomes element 4</fullName>
    </recommendedName>
</protein>
<dbReference type="GO" id="GO:0006310">
    <property type="term" value="P:DNA recombination"/>
    <property type="evidence" value="ECO:0007669"/>
    <property type="project" value="UniProtKB-UniRule"/>
</dbReference>
<dbReference type="Proteomes" id="UP000030762">
    <property type="component" value="Unassembled WGS sequence"/>
</dbReference>
<keyword evidence="3 7" id="KW-0227">DNA damage</keyword>
<dbReference type="InParanoid" id="T0RQE6"/>
<evidence type="ECO:0000313" key="10">
    <source>
        <dbReference type="EMBL" id="EQC34798.1"/>
    </source>
</evidence>
<dbReference type="OrthoDB" id="361242at2759"/>
<dbReference type="VEuPathDB" id="FungiDB:SDRG_07603"/>